<dbReference type="AlphaFoldDB" id="A0A5R8Y2U5"/>
<evidence type="ECO:0000313" key="3">
    <source>
        <dbReference type="Proteomes" id="UP000308901"/>
    </source>
</evidence>
<dbReference type="Proteomes" id="UP000308901">
    <property type="component" value="Unassembled WGS sequence"/>
</dbReference>
<protein>
    <submittedName>
        <fullName evidence="2">Dinitrogenase iron-molybdenum cofactor biosynthesis protein</fullName>
    </submittedName>
</protein>
<keyword evidence="3" id="KW-1185">Reference proteome</keyword>
<dbReference type="EMBL" id="VANU01000002">
    <property type="protein sequence ID" value="TLP39348.1"/>
    <property type="molecule type" value="Genomic_DNA"/>
</dbReference>
<name>A0A5R8Y2U5_9BACT</name>
<organism evidence="2 3">
    <name type="scientific">Arcobacter arenosus</name>
    <dbReference type="NCBI Taxonomy" id="2576037"/>
    <lineage>
        <taxon>Bacteria</taxon>
        <taxon>Pseudomonadati</taxon>
        <taxon>Campylobacterota</taxon>
        <taxon>Epsilonproteobacteria</taxon>
        <taxon>Campylobacterales</taxon>
        <taxon>Arcobacteraceae</taxon>
        <taxon>Arcobacter</taxon>
    </lineage>
</organism>
<gene>
    <name evidence="2" type="ORF">FDK22_05615</name>
</gene>
<evidence type="ECO:0000259" key="1">
    <source>
        <dbReference type="Pfam" id="PF02579"/>
    </source>
</evidence>
<dbReference type="OrthoDB" id="5344179at2"/>
<evidence type="ECO:0000313" key="2">
    <source>
        <dbReference type="EMBL" id="TLP39348.1"/>
    </source>
</evidence>
<comment type="caution">
    <text evidence="2">The sequence shown here is derived from an EMBL/GenBank/DDBJ whole genome shotgun (WGS) entry which is preliminary data.</text>
</comment>
<dbReference type="SUPFAM" id="SSF53146">
    <property type="entry name" value="Nitrogenase accessory factor-like"/>
    <property type="match status" value="1"/>
</dbReference>
<reference evidence="2 3" key="1">
    <citation type="submission" date="2019-05" db="EMBL/GenBank/DDBJ databases">
        <title>Arcobacter sp. nov., isolated from sea sediment.</title>
        <authorList>
            <person name="Kim W."/>
        </authorList>
    </citation>
    <scope>NUCLEOTIDE SEQUENCE [LARGE SCALE GENOMIC DNA]</scope>
    <source>
        <strain evidence="2 3">CAU 1517</strain>
    </source>
</reference>
<dbReference type="InterPro" id="IPR003731">
    <property type="entry name" value="Di-Nase_FeMo-co_biosynth"/>
</dbReference>
<dbReference type="RefSeq" id="WP_138151931.1">
    <property type="nucleotide sequence ID" value="NZ_CBDDKQ010000002.1"/>
</dbReference>
<sequence>MLAIPLSKSSSTTISDLYGNAPFFAFLNTLTGEMTVEKNDGCGSGLDTAKFVKKSGATSTIFYHMGEGVFNTLYEEQVKVFTSKKNFFSIDEIYQKFLNEDTIVVTKDNAKTLLDSGSTSCTCGSKE</sequence>
<accession>A0A5R8Y2U5</accession>
<proteinExistence type="predicted"/>
<feature type="domain" description="Dinitrogenase iron-molybdenum cofactor biosynthesis" evidence="1">
    <location>
        <begin position="12"/>
        <end position="97"/>
    </location>
</feature>
<dbReference type="Pfam" id="PF02579">
    <property type="entry name" value="Nitro_FeMo-Co"/>
    <property type="match status" value="1"/>
</dbReference>
<dbReference type="InterPro" id="IPR036105">
    <property type="entry name" value="DiNase_FeMo-co_biosyn_sf"/>
</dbReference>
<dbReference type="Gene3D" id="3.30.420.130">
    <property type="entry name" value="Dinitrogenase iron-molybdenum cofactor biosynthesis domain"/>
    <property type="match status" value="1"/>
</dbReference>